<dbReference type="Pfam" id="PF17765">
    <property type="entry name" value="MLTR_LBD"/>
    <property type="match status" value="1"/>
</dbReference>
<dbReference type="Gene3D" id="3.30.450.180">
    <property type="match status" value="1"/>
</dbReference>
<accession>A0ABQ1EBU1</accession>
<proteinExistence type="predicted"/>
<dbReference type="RefSeq" id="WP_206870542.1">
    <property type="nucleotide sequence ID" value="NZ_BMBA01000002.1"/>
</dbReference>
<reference evidence="3 4" key="1">
    <citation type="journal article" date="2021" name="Int. J. Syst. Evol. Microbiol.">
        <title>Clostridium zeae sp. nov., isolated from corn silage.</title>
        <authorList>
            <person name="Kobayashi H."/>
            <person name="Tanizawa Y."/>
            <person name="Yagura M."/>
            <person name="Sakamoto M."/>
            <person name="Ohkuma M."/>
            <person name="Tohno M."/>
        </authorList>
    </citation>
    <scope>NUCLEOTIDE SEQUENCE [LARGE SCALE GENOMIC DNA]</scope>
    <source>
        <strain evidence="3 4">CSC2</strain>
    </source>
</reference>
<evidence type="ECO:0000313" key="3">
    <source>
        <dbReference type="EMBL" id="GFZ32287.1"/>
    </source>
</evidence>
<organism evidence="3 4">
    <name type="scientific">Clostridium zeae</name>
    <dbReference type="NCBI Taxonomy" id="2759022"/>
    <lineage>
        <taxon>Bacteria</taxon>
        <taxon>Bacillati</taxon>
        <taxon>Bacillota</taxon>
        <taxon>Clostridia</taxon>
        <taxon>Eubacteriales</taxon>
        <taxon>Clostridiaceae</taxon>
        <taxon>Clostridium</taxon>
    </lineage>
</organism>
<dbReference type="InterPro" id="IPR001387">
    <property type="entry name" value="Cro/C1-type_HTH"/>
</dbReference>
<sequence length="287" mass="33213">MKTNRSSSALGEFIKSRREKLQPSEAGIQPLPGRRRTPGLRREEVSYLANMSVTYYTWLEQGKEVNPSLEVLLNISNALQLDEDEQKYLFDLANVDQANAGTMPISGGTDTELLKKIVNQLYYPSFITDESTNVIAWNRAVELIIADFGSFPESERYVLNIMFFKPDYRKRLVNWEVFIRYSAAILRASFDRYKDNQLYMERLERLRLESKDFANFWDLYEVKQKHVSTALFRLPDGQEMEFGIHSAAAIDNVPGLRWCFFAPVPGSGTEERLLRLLEQDSLLKQNN</sequence>
<feature type="domain" description="HTH cro/C1-type" evidence="2">
    <location>
        <begin position="39"/>
        <end position="86"/>
    </location>
</feature>
<dbReference type="SMART" id="SM00530">
    <property type="entry name" value="HTH_XRE"/>
    <property type="match status" value="1"/>
</dbReference>
<dbReference type="PROSITE" id="PS50943">
    <property type="entry name" value="HTH_CROC1"/>
    <property type="match status" value="1"/>
</dbReference>
<evidence type="ECO:0000256" key="1">
    <source>
        <dbReference type="SAM" id="MobiDB-lite"/>
    </source>
</evidence>
<gene>
    <name evidence="3" type="ORF">CSC2_28130</name>
</gene>
<dbReference type="Pfam" id="PF13560">
    <property type="entry name" value="HTH_31"/>
    <property type="match status" value="1"/>
</dbReference>
<dbReference type="Gene3D" id="1.10.260.40">
    <property type="entry name" value="lambda repressor-like DNA-binding domains"/>
    <property type="match status" value="1"/>
</dbReference>
<protein>
    <submittedName>
        <fullName evidence="3">Transcriptional regulator</fullName>
    </submittedName>
</protein>
<dbReference type="InterPro" id="IPR010982">
    <property type="entry name" value="Lambda_DNA-bd_dom_sf"/>
</dbReference>
<feature type="region of interest" description="Disordered" evidence="1">
    <location>
        <begin position="1"/>
        <end position="37"/>
    </location>
</feature>
<dbReference type="Proteomes" id="UP000663802">
    <property type="component" value="Unassembled WGS sequence"/>
</dbReference>
<dbReference type="EMBL" id="BMBA01000002">
    <property type="protein sequence ID" value="GFZ32287.1"/>
    <property type="molecule type" value="Genomic_DNA"/>
</dbReference>
<dbReference type="SUPFAM" id="SSF47413">
    <property type="entry name" value="lambda repressor-like DNA-binding domains"/>
    <property type="match status" value="1"/>
</dbReference>
<evidence type="ECO:0000259" key="2">
    <source>
        <dbReference type="PROSITE" id="PS50943"/>
    </source>
</evidence>
<dbReference type="PANTHER" id="PTHR35010">
    <property type="entry name" value="BLL4672 PROTEIN-RELATED"/>
    <property type="match status" value="1"/>
</dbReference>
<evidence type="ECO:0000313" key="4">
    <source>
        <dbReference type="Proteomes" id="UP000663802"/>
    </source>
</evidence>
<comment type="caution">
    <text evidence="3">The sequence shown here is derived from an EMBL/GenBank/DDBJ whole genome shotgun (WGS) entry which is preliminary data.</text>
</comment>
<name>A0ABQ1EBU1_9CLOT</name>
<keyword evidence="4" id="KW-1185">Reference proteome</keyword>
<dbReference type="InterPro" id="IPR041413">
    <property type="entry name" value="MLTR_LBD"/>
</dbReference>